<dbReference type="GO" id="GO:0005524">
    <property type="term" value="F:ATP binding"/>
    <property type="evidence" value="ECO:0007669"/>
    <property type="project" value="UniProtKB-KW"/>
</dbReference>
<evidence type="ECO:0000256" key="1">
    <source>
        <dbReference type="ARBA" id="ARBA00022598"/>
    </source>
</evidence>
<dbReference type="OrthoDB" id="5288516at2"/>
<dbReference type="SUPFAM" id="SSF52374">
    <property type="entry name" value="Nucleotidylyl transferase"/>
    <property type="match status" value="1"/>
</dbReference>
<dbReference type="PANTHER" id="PTHR43311">
    <property type="entry name" value="GLUTAMATE--TRNA LIGASE"/>
    <property type="match status" value="1"/>
</dbReference>
<dbReference type="RefSeq" id="WP_100278264.1">
    <property type="nucleotide sequence ID" value="NZ_CP018799.1"/>
</dbReference>
<keyword evidence="4" id="KW-0862">Zinc</keyword>
<proteinExistence type="inferred from homology"/>
<evidence type="ECO:0000256" key="4">
    <source>
        <dbReference type="ARBA" id="ARBA00022833"/>
    </source>
</evidence>
<name>A0A2K8L6B6_MARES</name>
<evidence type="ECO:0000256" key="2">
    <source>
        <dbReference type="ARBA" id="ARBA00022723"/>
    </source>
</evidence>
<dbReference type="InterPro" id="IPR000924">
    <property type="entry name" value="Glu/Gln-tRNA-synth"/>
</dbReference>
<dbReference type="Gene3D" id="3.40.50.620">
    <property type="entry name" value="HUPs"/>
    <property type="match status" value="1"/>
</dbReference>
<keyword evidence="10" id="KW-1185">Reference proteome</keyword>
<keyword evidence="6 7" id="KW-0030">Aminoacyl-tRNA synthetase</keyword>
<keyword evidence="7" id="KW-0648">Protein biosynthesis</keyword>
<dbReference type="AlphaFoldDB" id="A0A2K8L6B6"/>
<sequence>MLCRTRFAPSPTGLLHVGNAYSALLCEQWAKQHDAELLLRIEDIDHTRCKPQFIDSMIEDLQWLGLKWPEPVRVQSRHLDDYRAAIHRLRGLGVIYPCFCTRKSIQREMEHIALAPHAEDGSSLYPGICRDLSSGEQARRMERYPFAWRLDIQKALLKTNSPLHWRDDDGGMHSADIDHDVVIGRKDISFSYHLSVVVDDAIQGISHIIRGQDLEPSTGIHRLLQVLLGLPEPTYIHHKLLKTTEGERLAKRNSATTLSSLRQIGLCPEKLGAFLLNLPEPIWPFEQESDSTQDSEILRLLGNS</sequence>
<evidence type="ECO:0000256" key="6">
    <source>
        <dbReference type="ARBA" id="ARBA00023146"/>
    </source>
</evidence>
<evidence type="ECO:0000256" key="7">
    <source>
        <dbReference type="RuleBase" id="RU363037"/>
    </source>
</evidence>
<keyword evidence="2" id="KW-0479">Metal-binding</keyword>
<dbReference type="EMBL" id="CP018799">
    <property type="protein sequence ID" value="ATX80504.1"/>
    <property type="molecule type" value="Genomic_DNA"/>
</dbReference>
<dbReference type="Pfam" id="PF00749">
    <property type="entry name" value="tRNA-synt_1c"/>
    <property type="match status" value="1"/>
</dbReference>
<keyword evidence="3 7" id="KW-0547">Nucleotide-binding</keyword>
<evidence type="ECO:0000256" key="5">
    <source>
        <dbReference type="ARBA" id="ARBA00022840"/>
    </source>
</evidence>
<accession>A0A2K8L6B6</accession>
<dbReference type="Proteomes" id="UP000231701">
    <property type="component" value="Chromosome"/>
</dbReference>
<gene>
    <name evidence="9" type="ORF">Ga0123461_2098</name>
</gene>
<organism evidence="9 10">
    <name type="scientific">Mariprofundus aestuarium</name>
    <dbReference type="NCBI Taxonomy" id="1921086"/>
    <lineage>
        <taxon>Bacteria</taxon>
        <taxon>Pseudomonadati</taxon>
        <taxon>Pseudomonadota</taxon>
        <taxon>Candidatius Mariprofundia</taxon>
        <taxon>Mariprofundales</taxon>
        <taxon>Mariprofundaceae</taxon>
        <taxon>Mariprofundus</taxon>
    </lineage>
</organism>
<reference evidence="9 10" key="1">
    <citation type="submission" date="2016-12" db="EMBL/GenBank/DDBJ databases">
        <title>Isolation and genomic insights into novel planktonic Zetaproteobacteria from stratified waters of the Chesapeake Bay.</title>
        <authorList>
            <person name="McAllister S.M."/>
            <person name="Kato S."/>
            <person name="Chan C.S."/>
            <person name="Chiu B.K."/>
            <person name="Field E.K."/>
        </authorList>
    </citation>
    <scope>NUCLEOTIDE SEQUENCE [LARGE SCALE GENOMIC DNA]</scope>
    <source>
        <strain evidence="9 10">CP-5</strain>
    </source>
</reference>
<dbReference type="NCBIfam" id="NF004315">
    <property type="entry name" value="PRK05710.1-4"/>
    <property type="match status" value="1"/>
</dbReference>
<keyword evidence="5 7" id="KW-0067">ATP-binding</keyword>
<evidence type="ECO:0000313" key="10">
    <source>
        <dbReference type="Proteomes" id="UP000231701"/>
    </source>
</evidence>
<evidence type="ECO:0000256" key="3">
    <source>
        <dbReference type="ARBA" id="ARBA00022741"/>
    </source>
</evidence>
<dbReference type="GO" id="GO:0006424">
    <property type="term" value="P:glutamyl-tRNA aminoacylation"/>
    <property type="evidence" value="ECO:0007669"/>
    <property type="project" value="TreeGrafter"/>
</dbReference>
<dbReference type="InterPro" id="IPR001412">
    <property type="entry name" value="aa-tRNA-synth_I_CS"/>
</dbReference>
<dbReference type="PROSITE" id="PS00178">
    <property type="entry name" value="AA_TRNA_LIGASE_I"/>
    <property type="match status" value="1"/>
</dbReference>
<evidence type="ECO:0000313" key="9">
    <source>
        <dbReference type="EMBL" id="ATX80504.1"/>
    </source>
</evidence>
<keyword evidence="1 7" id="KW-0436">Ligase</keyword>
<dbReference type="GO" id="GO:0005829">
    <property type="term" value="C:cytosol"/>
    <property type="evidence" value="ECO:0007669"/>
    <property type="project" value="TreeGrafter"/>
</dbReference>
<dbReference type="InterPro" id="IPR020058">
    <property type="entry name" value="Glu/Gln-tRNA-synth_Ib_cat-dom"/>
</dbReference>
<comment type="similarity">
    <text evidence="7">Belongs to the class-I aminoacyl-tRNA synthetase family.</text>
</comment>
<dbReference type="PRINTS" id="PR00987">
    <property type="entry name" value="TRNASYNTHGLU"/>
</dbReference>
<dbReference type="KEGG" id="maes:Ga0123461_2098"/>
<dbReference type="InterPro" id="IPR049940">
    <property type="entry name" value="GluQ/Sye"/>
</dbReference>
<feature type="domain" description="Glutamyl/glutaminyl-tRNA synthetase class Ib catalytic" evidence="8">
    <location>
        <begin position="4"/>
        <end position="276"/>
    </location>
</feature>
<dbReference type="EC" id="6.1.1.-" evidence="9"/>
<evidence type="ECO:0000259" key="8">
    <source>
        <dbReference type="Pfam" id="PF00749"/>
    </source>
</evidence>
<dbReference type="InterPro" id="IPR014729">
    <property type="entry name" value="Rossmann-like_a/b/a_fold"/>
</dbReference>
<dbReference type="GO" id="GO:0004818">
    <property type="term" value="F:glutamate-tRNA ligase activity"/>
    <property type="evidence" value="ECO:0007669"/>
    <property type="project" value="TreeGrafter"/>
</dbReference>
<dbReference type="PANTHER" id="PTHR43311:SF1">
    <property type="entry name" value="GLUTAMYL-Q TRNA(ASP) SYNTHETASE"/>
    <property type="match status" value="1"/>
</dbReference>
<protein>
    <submittedName>
        <fullName evidence="9">Glutamyl-Q tRNA(Asp) synthetase</fullName>
        <ecNumber evidence="9">6.1.1.-</ecNumber>
    </submittedName>
</protein>